<dbReference type="EMBL" id="JMIU01000001">
    <property type="protein sequence ID" value="KDN96489.1"/>
    <property type="molecule type" value="Genomic_DNA"/>
</dbReference>
<reference evidence="3 4" key="1">
    <citation type="submission" date="2014-04" db="EMBL/GenBank/DDBJ databases">
        <title>Draft genome sequence of Hydrogenovibrio marinus MH-110, a model organism for aerobic H2 metabolism.</title>
        <authorList>
            <person name="Cha H.J."/>
            <person name="Jo B.H."/>
            <person name="Hwang B.H."/>
        </authorList>
    </citation>
    <scope>NUCLEOTIDE SEQUENCE [LARGE SCALE GENOMIC DNA]</scope>
    <source>
        <strain evidence="3 4">MH-110</strain>
    </source>
</reference>
<protein>
    <recommendedName>
        <fullName evidence="2">J domain-containing protein</fullName>
    </recommendedName>
</protein>
<keyword evidence="1" id="KW-0143">Chaperone</keyword>
<organism evidence="3 4">
    <name type="scientific">Hydrogenovibrio marinus</name>
    <dbReference type="NCBI Taxonomy" id="28885"/>
    <lineage>
        <taxon>Bacteria</taxon>
        <taxon>Pseudomonadati</taxon>
        <taxon>Pseudomonadota</taxon>
        <taxon>Gammaproteobacteria</taxon>
        <taxon>Thiotrichales</taxon>
        <taxon>Piscirickettsiaceae</taxon>
        <taxon>Hydrogenovibrio</taxon>
    </lineage>
</organism>
<dbReference type="InterPro" id="IPR036869">
    <property type="entry name" value="J_dom_sf"/>
</dbReference>
<evidence type="ECO:0000313" key="4">
    <source>
        <dbReference type="Proteomes" id="UP000027341"/>
    </source>
</evidence>
<dbReference type="AlphaFoldDB" id="A0A066ZW27"/>
<dbReference type="Proteomes" id="UP000027341">
    <property type="component" value="Unassembled WGS sequence"/>
</dbReference>
<feature type="domain" description="J" evidence="2">
    <location>
        <begin position="124"/>
        <end position="176"/>
    </location>
</feature>
<dbReference type="InterPro" id="IPR001623">
    <property type="entry name" value="DnaJ_domain"/>
</dbReference>
<gene>
    <name evidence="3" type="ORF">EI16_09510</name>
</gene>
<evidence type="ECO:0000313" key="3">
    <source>
        <dbReference type="EMBL" id="KDN96489.1"/>
    </source>
</evidence>
<proteinExistence type="predicted"/>
<sequence>MRILVERGFEQFTPSLEPLELFRAHFLLFHLLYRLQDKWIKEEKGTLAIHSLEIRLLSMDNASNNDLTNLADFGETPEEVKDYYLDYEKFIKTQEKEVIELLDSFWQSFGKLPTMPSSHISIEESISILQIDGGLSIETINRQFRKLSQIHHPDKGGEPEAFRKLCEARDRLKMEI</sequence>
<keyword evidence="4" id="KW-1185">Reference proteome</keyword>
<dbReference type="STRING" id="28885.EI16_09510"/>
<comment type="caution">
    <text evidence="3">The sequence shown here is derived from an EMBL/GenBank/DDBJ whole genome shotgun (WGS) entry which is preliminary data.</text>
</comment>
<dbReference type="SUPFAM" id="SSF46565">
    <property type="entry name" value="Chaperone J-domain"/>
    <property type="match status" value="1"/>
</dbReference>
<dbReference type="Gene3D" id="1.10.287.110">
    <property type="entry name" value="DnaJ domain"/>
    <property type="match status" value="1"/>
</dbReference>
<evidence type="ECO:0000256" key="1">
    <source>
        <dbReference type="ARBA" id="ARBA00023186"/>
    </source>
</evidence>
<evidence type="ECO:0000259" key="2">
    <source>
        <dbReference type="PROSITE" id="PS50076"/>
    </source>
</evidence>
<dbReference type="PROSITE" id="PS50076">
    <property type="entry name" value="DNAJ_2"/>
    <property type="match status" value="1"/>
</dbReference>
<dbReference type="Pfam" id="PF12339">
    <property type="entry name" value="DNAJ_related"/>
    <property type="match status" value="1"/>
</dbReference>
<accession>A0A066ZW27</accession>
<dbReference type="CDD" id="cd06257">
    <property type="entry name" value="DnaJ"/>
    <property type="match status" value="1"/>
</dbReference>
<name>A0A066ZW27_HYDMR</name>
<dbReference type="InterPro" id="IPR021059">
    <property type="entry name" value="DnaJ-related_N"/>
</dbReference>